<organism evidence="14 15">
    <name type="scientific">Veronia pacifica</name>
    <dbReference type="NCBI Taxonomy" id="1080227"/>
    <lineage>
        <taxon>Bacteria</taxon>
        <taxon>Pseudomonadati</taxon>
        <taxon>Pseudomonadota</taxon>
        <taxon>Gammaproteobacteria</taxon>
        <taxon>Vibrionales</taxon>
        <taxon>Vibrionaceae</taxon>
        <taxon>Veronia</taxon>
    </lineage>
</organism>
<feature type="domain" description="PpiC" evidence="13">
    <location>
        <begin position="268"/>
        <end position="364"/>
    </location>
</feature>
<dbReference type="GO" id="GO:0005886">
    <property type="term" value="C:plasma membrane"/>
    <property type="evidence" value="ECO:0007669"/>
    <property type="project" value="UniProtKB-SubCell"/>
</dbReference>
<proteinExistence type="inferred from homology"/>
<gene>
    <name evidence="14" type="ORF">A8L45_01745</name>
</gene>
<evidence type="ECO:0000256" key="9">
    <source>
        <dbReference type="ARBA" id="ARBA00040743"/>
    </source>
</evidence>
<dbReference type="PANTHER" id="PTHR47529:SF1">
    <property type="entry name" value="PERIPLASMIC CHAPERONE PPID"/>
    <property type="match status" value="1"/>
</dbReference>
<keyword evidence="15" id="KW-1185">Reference proteome</keyword>
<reference evidence="14 15" key="1">
    <citation type="submission" date="2016-05" db="EMBL/GenBank/DDBJ databases">
        <title>Genomic Taxonomy of the Vibrionaceae.</title>
        <authorList>
            <person name="Gomez-Gil B."/>
            <person name="Enciso-Ibarra J."/>
        </authorList>
    </citation>
    <scope>NUCLEOTIDE SEQUENCE [LARGE SCALE GENOMIC DNA]</scope>
    <source>
        <strain evidence="14 15">CAIM 1920</strain>
    </source>
</reference>
<evidence type="ECO:0000256" key="7">
    <source>
        <dbReference type="ARBA" id="ARBA00023186"/>
    </source>
</evidence>
<comment type="caution">
    <text evidence="14">The sequence shown here is derived from an EMBL/GenBank/DDBJ whole genome shotgun (WGS) entry which is preliminary data.</text>
</comment>
<dbReference type="InterPro" id="IPR046357">
    <property type="entry name" value="PPIase_dom_sf"/>
</dbReference>
<evidence type="ECO:0000313" key="14">
    <source>
        <dbReference type="EMBL" id="ODA35786.1"/>
    </source>
</evidence>
<keyword evidence="4 12" id="KW-0812">Transmembrane</keyword>
<evidence type="ECO:0000256" key="5">
    <source>
        <dbReference type="ARBA" id="ARBA00022989"/>
    </source>
</evidence>
<evidence type="ECO:0000256" key="1">
    <source>
        <dbReference type="ARBA" id="ARBA00004382"/>
    </source>
</evidence>
<dbReference type="GO" id="GO:0003755">
    <property type="term" value="F:peptidyl-prolyl cis-trans isomerase activity"/>
    <property type="evidence" value="ECO:0007669"/>
    <property type="project" value="UniProtKB-KW"/>
</dbReference>
<evidence type="ECO:0000256" key="12">
    <source>
        <dbReference type="SAM" id="Phobius"/>
    </source>
</evidence>
<evidence type="ECO:0000313" key="15">
    <source>
        <dbReference type="Proteomes" id="UP000094936"/>
    </source>
</evidence>
<evidence type="ECO:0000259" key="13">
    <source>
        <dbReference type="PROSITE" id="PS50198"/>
    </source>
</evidence>
<dbReference type="RefSeq" id="WP_068898588.1">
    <property type="nucleotide sequence ID" value="NZ_JBHUIF010000032.1"/>
</dbReference>
<evidence type="ECO:0000256" key="10">
    <source>
        <dbReference type="ARBA" id="ARBA00042775"/>
    </source>
</evidence>
<accession>A0A1C3ERE0</accession>
<keyword evidence="6 12" id="KW-0472">Membrane</keyword>
<dbReference type="Pfam" id="PF13616">
    <property type="entry name" value="Rotamase_3"/>
    <property type="match status" value="1"/>
</dbReference>
<keyword evidence="3" id="KW-0997">Cell inner membrane</keyword>
<dbReference type="OrthoDB" id="9812372at2"/>
<dbReference type="InterPro" id="IPR000297">
    <property type="entry name" value="PPIase_PpiC"/>
</dbReference>
<dbReference type="Gene3D" id="1.10.4030.10">
    <property type="entry name" value="Porin chaperone SurA, peptide-binding domain"/>
    <property type="match status" value="1"/>
</dbReference>
<comment type="subcellular location">
    <subcellularLocation>
        <location evidence="1">Cell inner membrane</location>
        <topology evidence="1">Single-pass type II membrane protein</topology>
        <orientation evidence="1">Periplasmic side</orientation>
    </subcellularLocation>
</comment>
<evidence type="ECO:0000256" key="3">
    <source>
        <dbReference type="ARBA" id="ARBA00022519"/>
    </source>
</evidence>
<keyword evidence="2" id="KW-1003">Cell membrane</keyword>
<name>A0A1C3ERE0_9GAMM</name>
<keyword evidence="5 12" id="KW-1133">Transmembrane helix</keyword>
<evidence type="ECO:0000256" key="6">
    <source>
        <dbReference type="ARBA" id="ARBA00023136"/>
    </source>
</evidence>
<dbReference type="InterPro" id="IPR052029">
    <property type="entry name" value="PpiD_chaperone"/>
</dbReference>
<evidence type="ECO:0000256" key="11">
    <source>
        <dbReference type="PROSITE-ProRule" id="PRU00278"/>
    </source>
</evidence>
<keyword evidence="11 14" id="KW-0413">Isomerase</keyword>
<feature type="transmembrane region" description="Helical" evidence="12">
    <location>
        <begin position="12"/>
        <end position="35"/>
    </location>
</feature>
<dbReference type="SUPFAM" id="SSF109998">
    <property type="entry name" value="Triger factor/SurA peptide-binding domain-like"/>
    <property type="match status" value="1"/>
</dbReference>
<dbReference type="NCBIfam" id="NF008054">
    <property type="entry name" value="PRK10788.1"/>
    <property type="match status" value="1"/>
</dbReference>
<dbReference type="Proteomes" id="UP000094936">
    <property type="component" value="Unassembled WGS sequence"/>
</dbReference>
<protein>
    <recommendedName>
        <fullName evidence="9">Periplasmic chaperone PpiD</fullName>
    </recommendedName>
    <alternativeName>
        <fullName evidence="10">Periplasmic folding chaperone</fullName>
    </alternativeName>
</protein>
<evidence type="ECO:0000256" key="2">
    <source>
        <dbReference type="ARBA" id="ARBA00022475"/>
    </source>
</evidence>
<keyword evidence="11" id="KW-0697">Rotamase</keyword>
<dbReference type="EMBL" id="LYBM01000002">
    <property type="protein sequence ID" value="ODA35786.1"/>
    <property type="molecule type" value="Genomic_DNA"/>
</dbReference>
<dbReference type="AlphaFoldDB" id="A0A1C3ERE0"/>
<dbReference type="STRING" id="1080227.A8L45_01745"/>
<dbReference type="Gene3D" id="3.10.50.40">
    <property type="match status" value="1"/>
</dbReference>
<evidence type="ECO:0000256" key="4">
    <source>
        <dbReference type="ARBA" id="ARBA00022692"/>
    </source>
</evidence>
<evidence type="ECO:0000256" key="8">
    <source>
        <dbReference type="ARBA" id="ARBA00038408"/>
    </source>
</evidence>
<dbReference type="Pfam" id="PF13624">
    <property type="entry name" value="SurA_N_3"/>
    <property type="match status" value="1"/>
</dbReference>
<dbReference type="SUPFAM" id="SSF54534">
    <property type="entry name" value="FKBP-like"/>
    <property type="match status" value="1"/>
</dbReference>
<comment type="similarity">
    <text evidence="8">Belongs to the PpiD chaperone family.</text>
</comment>
<dbReference type="PROSITE" id="PS50198">
    <property type="entry name" value="PPIC_PPIASE_2"/>
    <property type="match status" value="1"/>
</dbReference>
<dbReference type="PANTHER" id="PTHR47529">
    <property type="entry name" value="PEPTIDYL-PROLYL CIS-TRANS ISOMERASE D"/>
    <property type="match status" value="1"/>
</dbReference>
<dbReference type="InterPro" id="IPR027304">
    <property type="entry name" value="Trigger_fact/SurA_dom_sf"/>
</dbReference>
<keyword evidence="7" id="KW-0143">Chaperone</keyword>
<sequence length="631" mass="69719">MMERLREGANSFVVKIILALIIFSFVFAGVGNYLVGGSSAPAAKVGDREISQNDFEQVYQNERARMQNQAGEFFTALLGDPKYLAEFRRNVLDRMVNDVLLEEQAANLGMRISDQQIKDAILAMPQFQQGGSFDNEMYKAALRRAGFSPESFAEYMRRELVREQLVSGLQGSEFVLKGELDSLYKLENQTRRVSTLTLPVSDFSAKAEVTEDEMKEYYEANSSQFIRPEKYKIAYVEVSGKSIADNSQITDEEINAYYETNKASFSSAAQRKVSHILIEGDSDDAKQKAEALLSQLKAGADFATLAKENSADTFSAENGGELDWFEAGVMDAEFEKAAFAMTEKGQLSDVVKSSFGYHILKLDDLKEVESKPLETVKDEIIKRVKEQQAAEKFYELQTALSEKAFEMPDSLEDAAEAVNQKVVTTDFVSLDELKGSLANAAVIRALQSDEVLKDGLNSEVVEIAPEHIIAVRIEDSQPEIVLPFDQVSEKVKTSLSEQKGEKAAKSLADSLIAELVEGKTDALTQSGYSFTEAKDIARVSEQREVSRLAFTLGNPSEGEKRYGTTTDVNGDVVVIALEAVNQPDTKELEQSNPLATRVERTLATTNITATLQQLKEKTGVTYLVNGAEASE</sequence>